<dbReference type="InterPro" id="IPR031160">
    <property type="entry name" value="F_BAR_dom"/>
</dbReference>
<dbReference type="PROSITE" id="PS51741">
    <property type="entry name" value="F_BAR"/>
    <property type="match status" value="1"/>
</dbReference>
<accession>A0AAV8ZD16</accession>
<protein>
    <recommendedName>
        <fullName evidence="4">F-BAR domain-containing protein</fullName>
    </recommendedName>
</protein>
<evidence type="ECO:0000256" key="3">
    <source>
        <dbReference type="SAM" id="MobiDB-lite"/>
    </source>
</evidence>
<feature type="coiled-coil region" evidence="2">
    <location>
        <begin position="23"/>
        <end position="64"/>
    </location>
</feature>
<gene>
    <name evidence="5" type="ORF">NQ314_005848</name>
</gene>
<dbReference type="SUPFAM" id="SSF103657">
    <property type="entry name" value="BAR/IMD domain-like"/>
    <property type="match status" value="1"/>
</dbReference>
<dbReference type="Proteomes" id="UP001162156">
    <property type="component" value="Unassembled WGS sequence"/>
</dbReference>
<organism evidence="5 6">
    <name type="scientific">Rhamnusium bicolor</name>
    <dbReference type="NCBI Taxonomy" id="1586634"/>
    <lineage>
        <taxon>Eukaryota</taxon>
        <taxon>Metazoa</taxon>
        <taxon>Ecdysozoa</taxon>
        <taxon>Arthropoda</taxon>
        <taxon>Hexapoda</taxon>
        <taxon>Insecta</taxon>
        <taxon>Pterygota</taxon>
        <taxon>Neoptera</taxon>
        <taxon>Endopterygota</taxon>
        <taxon>Coleoptera</taxon>
        <taxon>Polyphaga</taxon>
        <taxon>Cucujiformia</taxon>
        <taxon>Chrysomeloidea</taxon>
        <taxon>Cerambycidae</taxon>
        <taxon>Lepturinae</taxon>
        <taxon>Rhagiini</taxon>
        <taxon>Rhamnusium</taxon>
    </lineage>
</organism>
<comment type="caution">
    <text evidence="5">The sequence shown here is derived from an EMBL/GenBank/DDBJ whole genome shotgun (WGS) entry which is preliminary data.</text>
</comment>
<dbReference type="EMBL" id="JANEYF010001596">
    <property type="protein sequence ID" value="KAJ8962065.1"/>
    <property type="molecule type" value="Genomic_DNA"/>
</dbReference>
<evidence type="ECO:0000259" key="4">
    <source>
        <dbReference type="PROSITE" id="PS51741"/>
    </source>
</evidence>
<dbReference type="Gene3D" id="1.20.1270.60">
    <property type="entry name" value="Arfaptin homology (AH) domain/BAR domain"/>
    <property type="match status" value="1"/>
</dbReference>
<keyword evidence="1 2" id="KW-0175">Coiled coil</keyword>
<dbReference type="PANTHER" id="PTHR15735">
    <property type="entry name" value="FCH AND DOUBLE SH3 DOMAINS PROTEIN"/>
    <property type="match status" value="1"/>
</dbReference>
<feature type="region of interest" description="Disordered" evidence="3">
    <location>
        <begin position="193"/>
        <end position="214"/>
    </location>
</feature>
<dbReference type="InterPro" id="IPR027267">
    <property type="entry name" value="AH/BAR_dom_sf"/>
</dbReference>
<sequence>MNEINDLAGQHEVVAEDLQANVIKELTALVKDLREERKTLQAQIETLQRAKKAYDKAFKESEKAIESFQKADADFNLSRAEVEKQRSNMSHKTQVCDSAKNEYAQQLQRTNDLQRQHFRSGLPEVFRQLQELDEKRIKNIKNFIRASVDIERNVFPIINKCLDGILKAADIINEKEDTLLVIEKYKSGFQPPEDFPFEDLSKGGSDSGSANNINNIQVSGKLKDGGYTVKGTITGKALKKRTG</sequence>
<keyword evidence="6" id="KW-1185">Reference proteome</keyword>
<evidence type="ECO:0000256" key="2">
    <source>
        <dbReference type="SAM" id="Coils"/>
    </source>
</evidence>
<reference evidence="5" key="1">
    <citation type="journal article" date="2023" name="Insect Mol. Biol.">
        <title>Genome sequencing provides insights into the evolution of gene families encoding plant cell wall-degrading enzymes in longhorned beetles.</title>
        <authorList>
            <person name="Shin N.R."/>
            <person name="Okamura Y."/>
            <person name="Kirsch R."/>
            <person name="Pauchet Y."/>
        </authorList>
    </citation>
    <scope>NUCLEOTIDE SEQUENCE</scope>
    <source>
        <strain evidence="5">RBIC_L_NR</strain>
    </source>
</reference>
<evidence type="ECO:0000313" key="6">
    <source>
        <dbReference type="Proteomes" id="UP001162156"/>
    </source>
</evidence>
<dbReference type="AlphaFoldDB" id="A0AAV8ZD16"/>
<feature type="non-terminal residue" evidence="5">
    <location>
        <position position="243"/>
    </location>
</feature>
<proteinExistence type="predicted"/>
<evidence type="ECO:0000256" key="1">
    <source>
        <dbReference type="PROSITE-ProRule" id="PRU01077"/>
    </source>
</evidence>
<evidence type="ECO:0000313" key="5">
    <source>
        <dbReference type="EMBL" id="KAJ8962065.1"/>
    </source>
</evidence>
<feature type="domain" description="F-BAR" evidence="4">
    <location>
        <begin position="1"/>
        <end position="177"/>
    </location>
</feature>
<name>A0AAV8ZD16_9CUCU</name>
<dbReference type="PANTHER" id="PTHR15735:SF12">
    <property type="entry name" value="CDC42-INTERACTING PROTEIN 4, ISOFORM B"/>
    <property type="match status" value="1"/>
</dbReference>